<dbReference type="EMBL" id="MPUH01001029">
    <property type="protein sequence ID" value="OMJ71031.1"/>
    <property type="molecule type" value="Genomic_DNA"/>
</dbReference>
<gene>
    <name evidence="1" type="ORF">SteCoe_30852</name>
</gene>
<accession>A0A1R2B2M1</accession>
<name>A0A1R2B2M1_9CILI</name>
<evidence type="ECO:0000313" key="2">
    <source>
        <dbReference type="Proteomes" id="UP000187209"/>
    </source>
</evidence>
<organism evidence="1 2">
    <name type="scientific">Stentor coeruleus</name>
    <dbReference type="NCBI Taxonomy" id="5963"/>
    <lineage>
        <taxon>Eukaryota</taxon>
        <taxon>Sar</taxon>
        <taxon>Alveolata</taxon>
        <taxon>Ciliophora</taxon>
        <taxon>Postciliodesmatophora</taxon>
        <taxon>Heterotrichea</taxon>
        <taxon>Heterotrichida</taxon>
        <taxon>Stentoridae</taxon>
        <taxon>Stentor</taxon>
    </lineage>
</organism>
<keyword evidence="2" id="KW-1185">Reference proteome</keyword>
<reference evidence="1 2" key="1">
    <citation type="submission" date="2016-11" db="EMBL/GenBank/DDBJ databases">
        <title>The macronuclear genome of Stentor coeruleus: a giant cell with tiny introns.</title>
        <authorList>
            <person name="Slabodnick M."/>
            <person name="Ruby J.G."/>
            <person name="Reiff S.B."/>
            <person name="Swart E.C."/>
            <person name="Gosai S."/>
            <person name="Prabakaran S."/>
            <person name="Witkowska E."/>
            <person name="Larue G.E."/>
            <person name="Fisher S."/>
            <person name="Freeman R.M."/>
            <person name="Gunawardena J."/>
            <person name="Chu W."/>
            <person name="Stover N.A."/>
            <person name="Gregory B.D."/>
            <person name="Nowacki M."/>
            <person name="Derisi J."/>
            <person name="Roy S.W."/>
            <person name="Marshall W.F."/>
            <person name="Sood P."/>
        </authorList>
    </citation>
    <scope>NUCLEOTIDE SEQUENCE [LARGE SCALE GENOMIC DNA]</scope>
    <source>
        <strain evidence="1">WM001</strain>
    </source>
</reference>
<dbReference type="Proteomes" id="UP000187209">
    <property type="component" value="Unassembled WGS sequence"/>
</dbReference>
<sequence>MNEIKYSLERQSKTFMRVLKNKSNSYKKLQKMYINDTCLAFIHKIKENRTKSNKIKVINVPNSKITESASIPILPPHKIDDSCQRPSPFGRLRSTPYIKSREMCPNHGNIETKQKYEIRIPRVYEENIENQKTSEGKFQRWIKFTKRRNSDDKKKKKLEKILKSKAIQAQDFDICGWETPNY</sequence>
<dbReference type="AlphaFoldDB" id="A0A1R2B2M1"/>
<comment type="caution">
    <text evidence="1">The sequence shown here is derived from an EMBL/GenBank/DDBJ whole genome shotgun (WGS) entry which is preliminary data.</text>
</comment>
<evidence type="ECO:0000313" key="1">
    <source>
        <dbReference type="EMBL" id="OMJ71031.1"/>
    </source>
</evidence>
<proteinExistence type="predicted"/>
<protein>
    <submittedName>
        <fullName evidence="1">Uncharacterized protein</fullName>
    </submittedName>
</protein>